<feature type="region of interest" description="Disordered" evidence="1">
    <location>
        <begin position="133"/>
        <end position="157"/>
    </location>
</feature>
<dbReference type="Proteomes" id="UP001499851">
    <property type="component" value="Unassembled WGS sequence"/>
</dbReference>
<accession>A0ABN2GHZ8</accession>
<sequence length="295" mass="32277">MNDSPASPQDHQLVSEINRRTNAGLTVTGRSLFGKLGGAIYAEWPDGRPAVVTRFSGSLAEANLTVAILEHVRGQGLPVPRHDLAVELGDGVCFVQERLPSAPPEPLSPARMEAIVAVNDRFANALAARPEVPRPPLCRDRGGSPDPRHATLGGHGPRGRRVLDRIVGITEGAPEPSGTDLVHIDLSGANVLFDAHGAATAVVDWNMGVFRGDRHFALVQTRFDREWFVRSPDADPVETAAALRLDDLLAERLSPDTLRRYWAHWLLHHLDRAIRSSPPETVDWHLDLAESRLRP</sequence>
<dbReference type="InterPro" id="IPR002575">
    <property type="entry name" value="Aminoglycoside_PTrfase"/>
</dbReference>
<protein>
    <recommendedName>
        <fullName evidence="2">Aminoglycoside phosphotransferase domain-containing protein</fullName>
    </recommendedName>
</protein>
<dbReference type="RefSeq" id="WP_344484437.1">
    <property type="nucleotide sequence ID" value="NZ_BAAAQF010000005.1"/>
</dbReference>
<evidence type="ECO:0000313" key="4">
    <source>
        <dbReference type="Proteomes" id="UP001499851"/>
    </source>
</evidence>
<dbReference type="EMBL" id="BAAAQF010000005">
    <property type="protein sequence ID" value="GAA1671593.1"/>
    <property type="molecule type" value="Genomic_DNA"/>
</dbReference>
<gene>
    <name evidence="3" type="ORF">GCM10009830_17020</name>
</gene>
<comment type="caution">
    <text evidence="3">The sequence shown here is derived from an EMBL/GenBank/DDBJ whole genome shotgun (WGS) entry which is preliminary data.</text>
</comment>
<evidence type="ECO:0000313" key="3">
    <source>
        <dbReference type="EMBL" id="GAA1671593.1"/>
    </source>
</evidence>
<evidence type="ECO:0000256" key="1">
    <source>
        <dbReference type="SAM" id="MobiDB-lite"/>
    </source>
</evidence>
<dbReference type="Gene3D" id="3.90.1200.10">
    <property type="match status" value="1"/>
</dbReference>
<proteinExistence type="predicted"/>
<keyword evidence="4" id="KW-1185">Reference proteome</keyword>
<reference evidence="3 4" key="1">
    <citation type="journal article" date="2019" name="Int. J. Syst. Evol. Microbiol.">
        <title>The Global Catalogue of Microorganisms (GCM) 10K type strain sequencing project: providing services to taxonomists for standard genome sequencing and annotation.</title>
        <authorList>
            <consortium name="The Broad Institute Genomics Platform"/>
            <consortium name="The Broad Institute Genome Sequencing Center for Infectious Disease"/>
            <person name="Wu L."/>
            <person name="Ma J."/>
        </authorList>
    </citation>
    <scope>NUCLEOTIDE SEQUENCE [LARGE SCALE GENOMIC DNA]</scope>
    <source>
        <strain evidence="3 4">JCM 16001</strain>
    </source>
</reference>
<dbReference type="SUPFAM" id="SSF56112">
    <property type="entry name" value="Protein kinase-like (PK-like)"/>
    <property type="match status" value="1"/>
</dbReference>
<feature type="domain" description="Aminoglycoside phosphotransferase" evidence="2">
    <location>
        <begin position="43"/>
        <end position="207"/>
    </location>
</feature>
<feature type="compositionally biased region" description="Basic and acidic residues" evidence="1">
    <location>
        <begin position="137"/>
        <end position="149"/>
    </location>
</feature>
<evidence type="ECO:0000259" key="2">
    <source>
        <dbReference type="Pfam" id="PF01636"/>
    </source>
</evidence>
<dbReference type="Pfam" id="PF01636">
    <property type="entry name" value="APH"/>
    <property type="match status" value="1"/>
</dbReference>
<organism evidence="3 4">
    <name type="scientific">Glycomyces endophyticus</name>
    <dbReference type="NCBI Taxonomy" id="480996"/>
    <lineage>
        <taxon>Bacteria</taxon>
        <taxon>Bacillati</taxon>
        <taxon>Actinomycetota</taxon>
        <taxon>Actinomycetes</taxon>
        <taxon>Glycomycetales</taxon>
        <taxon>Glycomycetaceae</taxon>
        <taxon>Glycomyces</taxon>
    </lineage>
</organism>
<dbReference type="InterPro" id="IPR011009">
    <property type="entry name" value="Kinase-like_dom_sf"/>
</dbReference>
<name>A0ABN2GHZ8_9ACTN</name>